<dbReference type="InterPro" id="IPR018378">
    <property type="entry name" value="C-type_lectin_CS"/>
</dbReference>
<feature type="chain" id="PRO_5009327036" description="C-type lectin domain-containing protein" evidence="2">
    <location>
        <begin position="24"/>
        <end position="164"/>
    </location>
</feature>
<dbReference type="PROSITE" id="PS50041">
    <property type="entry name" value="C_TYPE_LECTIN_2"/>
    <property type="match status" value="1"/>
</dbReference>
<reference evidence="4" key="1">
    <citation type="submission" date="2020-05" db="UniProtKB">
        <authorList>
            <consortium name="EnsemblMetazoa"/>
        </authorList>
    </citation>
    <scope>IDENTIFICATION</scope>
    <source>
        <strain evidence="4">USDA</strain>
    </source>
</reference>
<dbReference type="OrthoDB" id="7968468at2759"/>
<dbReference type="Proteomes" id="UP000095300">
    <property type="component" value="Unassembled WGS sequence"/>
</dbReference>
<dbReference type="Pfam" id="PF00059">
    <property type="entry name" value="Lectin_C"/>
    <property type="match status" value="1"/>
</dbReference>
<proteinExistence type="predicted"/>
<sequence length="164" mass="18915">MSALGLFSLFVTLLVTFLNCVTAEPEIVTADDGTKFLIEMESKYNWFEALHECGRRNYQLVEVHDGDKHNTLLKTLNTFLGKSTNLWLGANDQFSGDRDLKRPFYWASSGKRMTFSHWCKDNPNNDDGEEHCVHTWEDVENFGWNDNTCTSKMGFVCEERPKNC</sequence>
<dbReference type="CDD" id="cd00037">
    <property type="entry name" value="CLECT"/>
    <property type="match status" value="1"/>
</dbReference>
<dbReference type="InterPro" id="IPR016187">
    <property type="entry name" value="CTDL_fold"/>
</dbReference>
<dbReference type="EnsemblMetazoa" id="SCAU010171-RA">
    <property type="protein sequence ID" value="SCAU010171-PA"/>
    <property type="gene ID" value="SCAU010171"/>
</dbReference>
<dbReference type="InterPro" id="IPR050111">
    <property type="entry name" value="C-type_lectin/snaclec_domain"/>
</dbReference>
<accession>A0A1I8PQC2</accession>
<dbReference type="STRING" id="35570.A0A1I8PQC2"/>
<feature type="domain" description="C-type lectin" evidence="3">
    <location>
        <begin position="31"/>
        <end position="158"/>
    </location>
</feature>
<dbReference type="VEuPathDB" id="VectorBase:SCAU010171"/>
<keyword evidence="5" id="KW-1185">Reference proteome</keyword>
<dbReference type="PANTHER" id="PTHR22803">
    <property type="entry name" value="MANNOSE, PHOSPHOLIPASE, LECTIN RECEPTOR RELATED"/>
    <property type="match status" value="1"/>
</dbReference>
<dbReference type="SMART" id="SM00034">
    <property type="entry name" value="CLECT"/>
    <property type="match status" value="1"/>
</dbReference>
<protein>
    <recommendedName>
        <fullName evidence="3">C-type lectin domain-containing protein</fullName>
    </recommendedName>
</protein>
<organism evidence="4 5">
    <name type="scientific">Stomoxys calcitrans</name>
    <name type="common">Stable fly</name>
    <name type="synonym">Conops calcitrans</name>
    <dbReference type="NCBI Taxonomy" id="35570"/>
    <lineage>
        <taxon>Eukaryota</taxon>
        <taxon>Metazoa</taxon>
        <taxon>Ecdysozoa</taxon>
        <taxon>Arthropoda</taxon>
        <taxon>Hexapoda</taxon>
        <taxon>Insecta</taxon>
        <taxon>Pterygota</taxon>
        <taxon>Neoptera</taxon>
        <taxon>Endopterygota</taxon>
        <taxon>Diptera</taxon>
        <taxon>Brachycera</taxon>
        <taxon>Muscomorpha</taxon>
        <taxon>Muscoidea</taxon>
        <taxon>Muscidae</taxon>
        <taxon>Stomoxys</taxon>
    </lineage>
</organism>
<dbReference type="InterPro" id="IPR001304">
    <property type="entry name" value="C-type_lectin-like"/>
</dbReference>
<name>A0A1I8PQC2_STOCA</name>
<keyword evidence="2" id="KW-0732">Signal</keyword>
<evidence type="ECO:0000313" key="4">
    <source>
        <dbReference type="EnsemblMetazoa" id="SCAU010171-PA"/>
    </source>
</evidence>
<feature type="signal peptide" evidence="2">
    <location>
        <begin position="1"/>
        <end position="23"/>
    </location>
</feature>
<dbReference type="Gene3D" id="3.10.100.10">
    <property type="entry name" value="Mannose-Binding Protein A, subunit A"/>
    <property type="match status" value="1"/>
</dbReference>
<dbReference type="KEGG" id="scac:106090600"/>
<dbReference type="AlphaFoldDB" id="A0A1I8PQC2"/>
<dbReference type="InterPro" id="IPR016186">
    <property type="entry name" value="C-type_lectin-like/link_sf"/>
</dbReference>
<gene>
    <name evidence="4" type="primary">106090600</name>
</gene>
<evidence type="ECO:0000259" key="3">
    <source>
        <dbReference type="PROSITE" id="PS50041"/>
    </source>
</evidence>
<dbReference type="SUPFAM" id="SSF56436">
    <property type="entry name" value="C-type lectin-like"/>
    <property type="match status" value="1"/>
</dbReference>
<dbReference type="PROSITE" id="PS00615">
    <property type="entry name" value="C_TYPE_LECTIN_1"/>
    <property type="match status" value="1"/>
</dbReference>
<keyword evidence="1" id="KW-1015">Disulfide bond</keyword>
<evidence type="ECO:0000256" key="2">
    <source>
        <dbReference type="SAM" id="SignalP"/>
    </source>
</evidence>
<evidence type="ECO:0000313" key="5">
    <source>
        <dbReference type="Proteomes" id="UP000095300"/>
    </source>
</evidence>
<evidence type="ECO:0000256" key="1">
    <source>
        <dbReference type="ARBA" id="ARBA00023157"/>
    </source>
</evidence>